<feature type="compositionally biased region" description="Basic and acidic residues" evidence="7">
    <location>
        <begin position="55"/>
        <end position="81"/>
    </location>
</feature>
<dbReference type="PANTHER" id="PTHR45623:SF17">
    <property type="entry name" value="CHROMODOMAIN-HELICASE-DNA-BINDING PROTEIN 3-RELATED"/>
    <property type="match status" value="1"/>
</dbReference>
<dbReference type="InterPro" id="IPR014001">
    <property type="entry name" value="Helicase_ATP-bd"/>
</dbReference>
<name>K1X9L5_MARBU</name>
<evidence type="ECO:0000259" key="8">
    <source>
        <dbReference type="PROSITE" id="PS51192"/>
    </source>
</evidence>
<dbReference type="InterPro" id="IPR049730">
    <property type="entry name" value="SNF2/RAD54-like_C"/>
</dbReference>
<feature type="compositionally biased region" description="Polar residues" evidence="7">
    <location>
        <begin position="29"/>
        <end position="40"/>
    </location>
</feature>
<dbReference type="HOGENOM" id="CLU_000315_18_3_1"/>
<dbReference type="SMART" id="SM00490">
    <property type="entry name" value="HELICc"/>
    <property type="match status" value="1"/>
</dbReference>
<feature type="region of interest" description="Disordered" evidence="7">
    <location>
        <begin position="27"/>
        <end position="112"/>
    </location>
</feature>
<dbReference type="InterPro" id="IPR056616">
    <property type="entry name" value="Chromo_MIT1"/>
</dbReference>
<dbReference type="Pfam" id="PF00271">
    <property type="entry name" value="Helicase_C"/>
    <property type="match status" value="1"/>
</dbReference>
<evidence type="ECO:0000313" key="10">
    <source>
        <dbReference type="EMBL" id="EKD21776.1"/>
    </source>
</evidence>
<dbReference type="OrthoDB" id="5857104at2759"/>
<feature type="region of interest" description="Disordered" evidence="7">
    <location>
        <begin position="1395"/>
        <end position="1460"/>
    </location>
</feature>
<dbReference type="CDD" id="cd18793">
    <property type="entry name" value="SF2_C_SNF"/>
    <property type="match status" value="1"/>
</dbReference>
<dbReference type="InterPro" id="IPR001650">
    <property type="entry name" value="Helicase_C-like"/>
</dbReference>
<feature type="domain" description="Helicase C-terminal" evidence="9">
    <location>
        <begin position="1143"/>
        <end position="1295"/>
    </location>
</feature>
<dbReference type="Pfam" id="PF23615">
    <property type="entry name" value="Chromo_MIT1"/>
    <property type="match status" value="1"/>
</dbReference>
<feature type="compositionally biased region" description="Polar residues" evidence="7">
    <location>
        <begin position="1623"/>
        <end position="1706"/>
    </location>
</feature>
<keyword evidence="5" id="KW-0067">ATP-binding</keyword>
<gene>
    <name evidence="10" type="ORF">MBM_00889</name>
</gene>
<dbReference type="Proteomes" id="UP000006753">
    <property type="component" value="Unassembled WGS sequence"/>
</dbReference>
<dbReference type="CDD" id="cd17919">
    <property type="entry name" value="DEXHc_Snf"/>
    <property type="match status" value="1"/>
</dbReference>
<dbReference type="GO" id="GO:0140658">
    <property type="term" value="F:ATP-dependent chromatin remodeler activity"/>
    <property type="evidence" value="ECO:0007669"/>
    <property type="project" value="TreeGrafter"/>
</dbReference>
<dbReference type="InterPro" id="IPR055565">
    <property type="entry name" value="DUF7141"/>
</dbReference>
<feature type="compositionally biased region" description="Low complexity" evidence="7">
    <location>
        <begin position="1610"/>
        <end position="1622"/>
    </location>
</feature>
<accession>K1X9L5</accession>
<keyword evidence="3" id="KW-0547">Nucleotide-binding</keyword>
<evidence type="ECO:0000256" key="4">
    <source>
        <dbReference type="ARBA" id="ARBA00022801"/>
    </source>
</evidence>
<evidence type="ECO:0000256" key="1">
    <source>
        <dbReference type="ARBA" id="ARBA00004123"/>
    </source>
</evidence>
<feature type="compositionally biased region" description="Basic and acidic residues" evidence="7">
    <location>
        <begin position="536"/>
        <end position="546"/>
    </location>
</feature>
<feature type="compositionally biased region" description="Low complexity" evidence="7">
    <location>
        <begin position="1396"/>
        <end position="1405"/>
    </location>
</feature>
<feature type="compositionally biased region" description="Polar residues" evidence="7">
    <location>
        <begin position="1529"/>
        <end position="1581"/>
    </location>
</feature>
<dbReference type="GO" id="GO:0016887">
    <property type="term" value="F:ATP hydrolysis activity"/>
    <property type="evidence" value="ECO:0007669"/>
    <property type="project" value="TreeGrafter"/>
</dbReference>
<dbReference type="InterPro" id="IPR041684">
    <property type="entry name" value="Znf-PHD-like"/>
</dbReference>
<feature type="compositionally biased region" description="Basic and acidic residues" evidence="7">
    <location>
        <begin position="1419"/>
        <end position="1429"/>
    </location>
</feature>
<reference evidence="10 11" key="1">
    <citation type="journal article" date="2012" name="BMC Genomics">
        <title>Sequencing the genome of Marssonina brunnea reveals fungus-poplar co-evolution.</title>
        <authorList>
            <person name="Zhu S."/>
            <person name="Cao Y.-Z."/>
            <person name="Jiang C."/>
            <person name="Tan B.-Y."/>
            <person name="Wang Z."/>
            <person name="Feng S."/>
            <person name="Zhang L."/>
            <person name="Su X.-H."/>
            <person name="Brejova B."/>
            <person name="Vinar T."/>
            <person name="Xu M."/>
            <person name="Wang M.-X."/>
            <person name="Zhang S.-G."/>
            <person name="Huang M.-R."/>
            <person name="Wu R."/>
            <person name="Zhou Y."/>
        </authorList>
    </citation>
    <scope>NUCLEOTIDE SEQUENCE [LARGE SCALE GENOMIC DNA]</scope>
    <source>
        <strain evidence="10 11">MB_m1</strain>
    </source>
</reference>
<feature type="compositionally biased region" description="Low complexity" evidence="7">
    <location>
        <begin position="261"/>
        <end position="279"/>
    </location>
</feature>
<dbReference type="SUPFAM" id="SSF52540">
    <property type="entry name" value="P-loop containing nucleoside triphosphate hydrolases"/>
    <property type="match status" value="2"/>
</dbReference>
<dbReference type="InParanoid" id="K1X9L5"/>
<dbReference type="InterPro" id="IPR016197">
    <property type="entry name" value="Chromo-like_dom_sf"/>
</dbReference>
<dbReference type="SMART" id="SM00487">
    <property type="entry name" value="DEXDc"/>
    <property type="match status" value="1"/>
</dbReference>
<dbReference type="STRING" id="1072389.K1X9L5"/>
<feature type="compositionally biased region" description="Pro residues" evidence="7">
    <location>
        <begin position="1727"/>
        <end position="1737"/>
    </location>
</feature>
<evidence type="ECO:0000256" key="3">
    <source>
        <dbReference type="ARBA" id="ARBA00022741"/>
    </source>
</evidence>
<dbReference type="CDD" id="cd15489">
    <property type="entry name" value="PHD_SF"/>
    <property type="match status" value="1"/>
</dbReference>
<dbReference type="eggNOG" id="KOG0383">
    <property type="taxonomic scope" value="Eukaryota"/>
</dbReference>
<evidence type="ECO:0000259" key="9">
    <source>
        <dbReference type="PROSITE" id="PS51194"/>
    </source>
</evidence>
<dbReference type="InterPro" id="IPR038718">
    <property type="entry name" value="SNF2-like_sf"/>
</dbReference>
<organism evidence="10 11">
    <name type="scientific">Marssonina brunnea f. sp. multigermtubi (strain MB_m1)</name>
    <name type="common">Marssonina leaf spot fungus</name>
    <dbReference type="NCBI Taxonomy" id="1072389"/>
    <lineage>
        <taxon>Eukaryota</taxon>
        <taxon>Fungi</taxon>
        <taxon>Dikarya</taxon>
        <taxon>Ascomycota</taxon>
        <taxon>Pezizomycotina</taxon>
        <taxon>Leotiomycetes</taxon>
        <taxon>Helotiales</taxon>
        <taxon>Drepanopezizaceae</taxon>
        <taxon>Drepanopeziza</taxon>
    </lineage>
</organism>
<proteinExistence type="predicted"/>
<dbReference type="GO" id="GO:0000785">
    <property type="term" value="C:chromatin"/>
    <property type="evidence" value="ECO:0007669"/>
    <property type="project" value="TreeGrafter"/>
</dbReference>
<dbReference type="PANTHER" id="PTHR45623">
    <property type="entry name" value="CHROMODOMAIN-HELICASE-DNA-BINDING PROTEIN 3-RELATED-RELATED"/>
    <property type="match status" value="1"/>
</dbReference>
<comment type="subunit">
    <text evidence="2">Component of the NuA4 histone acetyltransferase complex.</text>
</comment>
<dbReference type="PROSITE" id="PS50096">
    <property type="entry name" value="IQ"/>
    <property type="match status" value="1"/>
</dbReference>
<evidence type="ECO:0000256" key="5">
    <source>
        <dbReference type="ARBA" id="ARBA00022840"/>
    </source>
</evidence>
<dbReference type="Gene3D" id="3.40.50.10810">
    <property type="entry name" value="Tandem AAA-ATPase domain"/>
    <property type="match status" value="1"/>
</dbReference>
<evidence type="ECO:0000256" key="2">
    <source>
        <dbReference type="ARBA" id="ARBA00011353"/>
    </source>
</evidence>
<feature type="compositionally biased region" description="Basic residues" evidence="7">
    <location>
        <begin position="1707"/>
        <end position="1718"/>
    </location>
</feature>
<dbReference type="EMBL" id="JH921428">
    <property type="protein sequence ID" value="EKD21776.1"/>
    <property type="molecule type" value="Genomic_DNA"/>
</dbReference>
<dbReference type="Pfam" id="PF15446">
    <property type="entry name" value="zf-PHD-like"/>
    <property type="match status" value="1"/>
</dbReference>
<protein>
    <submittedName>
        <fullName evidence="10">SNF2 family domain-containing protein</fullName>
    </submittedName>
</protein>
<dbReference type="InterPro" id="IPR027417">
    <property type="entry name" value="P-loop_NTPase"/>
</dbReference>
<dbReference type="InterPro" id="IPR000330">
    <property type="entry name" value="SNF2_N"/>
</dbReference>
<dbReference type="GO" id="GO:0042393">
    <property type="term" value="F:histone binding"/>
    <property type="evidence" value="ECO:0007669"/>
    <property type="project" value="TreeGrafter"/>
</dbReference>
<evidence type="ECO:0000256" key="6">
    <source>
        <dbReference type="ARBA" id="ARBA00023242"/>
    </source>
</evidence>
<sequence>MFLQRKVTGWLADKLGSHFRTRNAFKTKMASSHDLTSGSEDTAHDTADGVLQPETKAHTSKEPEQEGHGDERPHTPERHLDPGPGPQEDVGEDIENTPPHSTLSHRFRDSHKETRGLSVLVSAPARPWEYQPLQGATTVEKVLKETPGPAGTTWYRIEYENDTEDTVSLEKLLQLRNGQNALNFFNDGPDDSNDSNDPLSAERNMSGQAGKRLRGRPPNVRIVDSSHLSIDTDSDEQTDKQAITKKRRLEKGRVSLLTSNSTRQSSRVGSRVSSRISSRPAQTIHDEESSESESDSLRPARRSSGRINKTHIKRKLNRAARSDDDADELAGPMQFGSDDGSDIVYRRSNHPKRSIRQGKSQTTRGRGRPRKYASSTASPERAEPSRRSGRDRVVKNMKERDMDEEMYADDGPTKNTPKVLSIREIYQPVPKNDRFALFHNKSCDVCSGVGPDSNKGTSPLIHCQGCSTSIHKVCLGYRSTRDHAVTKVGHENFVLQCRRCIGLAAKKDPSAPHLDTCQECKKPGPACKAFAPKKTTKQEEKLRQENDGDDPITKVPETLVNNAENVLFRCISCYRAYHFDHLPGLNISKDIEEELGTSELREKRLKEYTPRWQCRDCYLVPAKVQTLVAWRPANRESYKEGQTIFDFDEDDKEYLVKWTELSYFKSTWMPGAWVWGVTAAAMRKAFINRDEGVNELPKWTNEEAVPEEYLRMEIVFDVRYDDEFEQESEADDKASINMVQEVLVKFQGLGYDEAVWEEPPKPSDEARWSDFVSAYNEYVAGRYLKQPPVADMKERQEKFRSLNFEKKVELKKQPSALTGGQMMPYQMEGLNWLLYNFHQKKNVILADEMGLGKTIQLIAFMASLAKDNPRCWPFLVVTPNSTCPNWRREIKKWAPSLRVVAYYGAKKARDMAMEYELYPDGCSDLRAHVVVTSYEAPVDDHSKSFFRRIRWAGMIVDEGQRLKNDANLLYVALKALKVPFQVLLTGTPLQNNKRELFNLLQFLDTSINAADMDEKYAELTKENLPELHELIRPFFLRRTKLQVLKFLPPMAQVILPVSMSVVQKKLYKSILARSPELIKSILGQSSTVLKPKERGNLNNILMQLRKCLCHPFLYSSAIEEVSKTDTADDVHSKLVEASSKFQLLKIMLPKLRDRGHRVLLFSQFLMQLNLVEDFLNGLGLPFQRLDGTIGSLEKQRRIDAFNAPDSELFAFLLSTRAGGVGINLATADTVIIMDPDFNPHQDIQALSRAHRIGQKKKVLVFQLMTKDSAEEKIVQIGRKKMALDQALIESMGAEDDAGVDLESILRHGAQALFADDDRNDIRYDSASVDKLLDRTQVENTDLDDEKSAESQFSFARVWANDKGTLSDDVGDDNSDDVPPDTSLWEKILKQREADAAAEAARDAQAFGRGKRARQTVTYRENENNNKMDIDDPSPVKSRKKKPNGSASDIDYQSAPETEIDEDSDAGLVALSELQNKAKGKKLKPLPTGAVAVSKPVIYSGARTGTLTLFHPLLLKTQVSKQNLPAPKLASSSATKQNTVSATNQGVSKKAQPASSARQPLKNPTNSVAAAQKAQSRPSPVQLQKREETAENPPAFSSPSDSKDHVHRTVQSSQAGSNSSNSAIKSQNVEATQANKISQSQNPSRHPPSQAQSQAKTGPSKTVQASKAQLLSRTPPSQPQSQAKARPSKTAQASKTQLLSHPPTNSRVSRKSPVAKHNPKSPSGRPVTTPPLPAPVLKPPTTSRPQPTASYQDPTLIKADSPVPLTPPVKIRIKLKVNSSIK</sequence>
<dbReference type="GO" id="GO:0005634">
    <property type="term" value="C:nucleus"/>
    <property type="evidence" value="ECO:0007669"/>
    <property type="project" value="UniProtKB-SubCell"/>
</dbReference>
<feature type="region of interest" description="Disordered" evidence="7">
    <location>
        <begin position="1525"/>
        <end position="1765"/>
    </location>
</feature>
<dbReference type="Pfam" id="PF00176">
    <property type="entry name" value="SNF2-rel_dom"/>
    <property type="match status" value="1"/>
</dbReference>
<dbReference type="Pfam" id="PF23614">
    <property type="entry name" value="DUF7141"/>
    <property type="match status" value="1"/>
</dbReference>
<dbReference type="PROSITE" id="PS51192">
    <property type="entry name" value="HELICASE_ATP_BIND_1"/>
    <property type="match status" value="1"/>
</dbReference>
<dbReference type="SUPFAM" id="SSF54160">
    <property type="entry name" value="Chromo domain-like"/>
    <property type="match status" value="1"/>
</dbReference>
<dbReference type="GO" id="GO:0005524">
    <property type="term" value="F:ATP binding"/>
    <property type="evidence" value="ECO:0007669"/>
    <property type="project" value="UniProtKB-KW"/>
</dbReference>
<feature type="domain" description="Helicase ATP-binding" evidence="8">
    <location>
        <begin position="834"/>
        <end position="1006"/>
    </location>
</feature>
<feature type="compositionally biased region" description="Basic residues" evidence="7">
    <location>
        <begin position="299"/>
        <end position="318"/>
    </location>
</feature>
<evidence type="ECO:0000256" key="7">
    <source>
        <dbReference type="SAM" id="MobiDB-lite"/>
    </source>
</evidence>
<feature type="compositionally biased region" description="Basic residues" evidence="7">
    <location>
        <begin position="347"/>
        <end position="356"/>
    </location>
</feature>
<feature type="compositionally biased region" description="Polar residues" evidence="7">
    <location>
        <begin position="1742"/>
        <end position="1752"/>
    </location>
</feature>
<comment type="subcellular location">
    <subcellularLocation>
        <location evidence="1">Nucleus</location>
    </subcellularLocation>
</comment>
<dbReference type="Gene3D" id="3.40.50.300">
    <property type="entry name" value="P-loop containing nucleotide triphosphate hydrolases"/>
    <property type="match status" value="1"/>
</dbReference>
<dbReference type="KEGG" id="mbe:MBM_00889"/>
<dbReference type="GO" id="GO:0003682">
    <property type="term" value="F:chromatin binding"/>
    <property type="evidence" value="ECO:0007669"/>
    <property type="project" value="TreeGrafter"/>
</dbReference>
<keyword evidence="11" id="KW-1185">Reference proteome</keyword>
<dbReference type="GO" id="GO:0003677">
    <property type="term" value="F:DNA binding"/>
    <property type="evidence" value="ECO:0007669"/>
    <property type="project" value="TreeGrafter"/>
</dbReference>
<evidence type="ECO:0000313" key="11">
    <source>
        <dbReference type="Proteomes" id="UP000006753"/>
    </source>
</evidence>
<dbReference type="PROSITE" id="PS51194">
    <property type="entry name" value="HELICASE_CTER"/>
    <property type="match status" value="1"/>
</dbReference>
<feature type="region of interest" description="Disordered" evidence="7">
    <location>
        <begin position="533"/>
        <end position="555"/>
    </location>
</feature>
<keyword evidence="4" id="KW-0378">Hydrolase</keyword>
<dbReference type="OMA" id="AMEYELY"/>
<feature type="region of interest" description="Disordered" evidence="7">
    <location>
        <begin position="183"/>
        <end position="392"/>
    </location>
</feature>
<feature type="compositionally biased region" description="Basic and acidic residues" evidence="7">
    <location>
        <begin position="380"/>
        <end position="392"/>
    </location>
</feature>
<keyword evidence="6" id="KW-0539">Nucleus</keyword>